<protein>
    <recommendedName>
        <fullName evidence="8">Ribosomal protein uS12 methylthiotransferase RimO</fullName>
        <shortName evidence="8">uS12 MTTase</shortName>
        <shortName evidence="8">uS12 methylthiotransferase</shortName>
        <ecNumber evidence="8">2.8.4.4</ecNumber>
    </recommendedName>
    <alternativeName>
        <fullName evidence="8">Ribosomal protein uS12 (aspartate-C(3))-methylthiotransferase</fullName>
    </alternativeName>
    <alternativeName>
        <fullName evidence="8">Ribosome maturation factor RimO</fullName>
    </alternativeName>
</protein>
<gene>
    <name evidence="8 12" type="primary">rimO</name>
    <name evidence="12" type="ORF">DWW57_00395</name>
</gene>
<dbReference type="Gene3D" id="3.80.30.20">
    <property type="entry name" value="tm_1862 like domain"/>
    <property type="match status" value="1"/>
</dbReference>
<dbReference type="SMART" id="SM00729">
    <property type="entry name" value="Elp3"/>
    <property type="match status" value="1"/>
</dbReference>
<dbReference type="InterPro" id="IPR012340">
    <property type="entry name" value="NA-bd_OB-fold"/>
</dbReference>
<dbReference type="Pfam" id="PF18693">
    <property type="entry name" value="TRAM_2"/>
    <property type="match status" value="1"/>
</dbReference>
<accession>A0A412TYP2</accession>
<keyword evidence="5 8" id="KW-0479">Metal-binding</keyword>
<keyword evidence="12" id="KW-0689">Ribosomal protein</keyword>
<evidence type="ECO:0000256" key="1">
    <source>
        <dbReference type="ARBA" id="ARBA00022485"/>
    </source>
</evidence>
<evidence type="ECO:0000256" key="7">
    <source>
        <dbReference type="ARBA" id="ARBA00023014"/>
    </source>
</evidence>
<name>A0A412TYP2_9BACT</name>
<evidence type="ECO:0000259" key="11">
    <source>
        <dbReference type="PROSITE" id="PS51918"/>
    </source>
</evidence>
<dbReference type="Gene3D" id="2.40.50.140">
    <property type="entry name" value="Nucleic acid-binding proteins"/>
    <property type="match status" value="1"/>
</dbReference>
<dbReference type="PROSITE" id="PS51918">
    <property type="entry name" value="RADICAL_SAM"/>
    <property type="match status" value="1"/>
</dbReference>
<dbReference type="InterPro" id="IPR007197">
    <property type="entry name" value="rSAM"/>
</dbReference>
<organism evidence="12 13">
    <name type="scientific">Odoribacter splanchnicus</name>
    <dbReference type="NCBI Taxonomy" id="28118"/>
    <lineage>
        <taxon>Bacteria</taxon>
        <taxon>Pseudomonadati</taxon>
        <taxon>Bacteroidota</taxon>
        <taxon>Bacteroidia</taxon>
        <taxon>Bacteroidales</taxon>
        <taxon>Odoribacteraceae</taxon>
        <taxon>Odoribacter</taxon>
    </lineage>
</organism>
<dbReference type="Pfam" id="PF00919">
    <property type="entry name" value="UPF0004"/>
    <property type="match status" value="1"/>
</dbReference>
<evidence type="ECO:0000313" key="12">
    <source>
        <dbReference type="EMBL" id="RGU58892.1"/>
    </source>
</evidence>
<feature type="binding site" evidence="8">
    <location>
        <position position="107"/>
    </location>
    <ligand>
        <name>[4Fe-4S] cluster</name>
        <dbReference type="ChEBI" id="CHEBI:49883"/>
        <label>1</label>
    </ligand>
</feature>
<keyword evidence="4 8" id="KW-0949">S-adenosyl-L-methionine</keyword>
<dbReference type="HAMAP" id="MF_01865">
    <property type="entry name" value="MTTase_RimO"/>
    <property type="match status" value="1"/>
</dbReference>
<feature type="domain" description="MTTase N-terminal" evidence="10">
    <location>
        <begin position="26"/>
        <end position="148"/>
    </location>
</feature>
<keyword evidence="6 8" id="KW-0408">Iron</keyword>
<dbReference type="InterPro" id="IPR002792">
    <property type="entry name" value="TRAM_dom"/>
</dbReference>
<dbReference type="PROSITE" id="PS51449">
    <property type="entry name" value="MTTASE_N"/>
    <property type="match status" value="1"/>
</dbReference>
<evidence type="ECO:0000256" key="5">
    <source>
        <dbReference type="ARBA" id="ARBA00022723"/>
    </source>
</evidence>
<dbReference type="GO" id="GO:0005829">
    <property type="term" value="C:cytosol"/>
    <property type="evidence" value="ECO:0007669"/>
    <property type="project" value="TreeGrafter"/>
</dbReference>
<dbReference type="NCBIfam" id="TIGR00089">
    <property type="entry name" value="MiaB/RimO family radical SAM methylthiotransferase"/>
    <property type="match status" value="1"/>
</dbReference>
<dbReference type="InterPro" id="IPR058240">
    <property type="entry name" value="rSAM_sf"/>
</dbReference>
<dbReference type="PANTHER" id="PTHR43837">
    <property type="entry name" value="RIBOSOMAL PROTEIN S12 METHYLTHIOTRANSFERASE RIMO"/>
    <property type="match status" value="1"/>
</dbReference>
<comment type="caution">
    <text evidence="12">The sequence shown here is derived from an EMBL/GenBank/DDBJ whole genome shotgun (WGS) entry which is preliminary data.</text>
</comment>
<evidence type="ECO:0000259" key="10">
    <source>
        <dbReference type="PROSITE" id="PS51449"/>
    </source>
</evidence>
<feature type="binding site" evidence="8">
    <location>
        <position position="35"/>
    </location>
    <ligand>
        <name>[4Fe-4S] cluster</name>
        <dbReference type="ChEBI" id="CHEBI:49883"/>
        <label>1</label>
    </ligand>
</feature>
<comment type="cofactor">
    <cofactor evidence="8">
        <name>[4Fe-4S] cluster</name>
        <dbReference type="ChEBI" id="CHEBI:49883"/>
    </cofactor>
    <text evidence="8">Binds 2 [4Fe-4S] clusters. One cluster is coordinated with 3 cysteines and an exchangeable S-adenosyl-L-methionine.</text>
</comment>
<dbReference type="GO" id="GO:0006400">
    <property type="term" value="P:tRNA modification"/>
    <property type="evidence" value="ECO:0007669"/>
    <property type="project" value="InterPro"/>
</dbReference>
<dbReference type="GO" id="GO:0051539">
    <property type="term" value="F:4 iron, 4 sulfur cluster binding"/>
    <property type="evidence" value="ECO:0007669"/>
    <property type="project" value="UniProtKB-UniRule"/>
</dbReference>
<dbReference type="PROSITE" id="PS50926">
    <property type="entry name" value="TRAM"/>
    <property type="match status" value="1"/>
</dbReference>
<dbReference type="SFLD" id="SFLDG01061">
    <property type="entry name" value="methylthiotransferase"/>
    <property type="match status" value="1"/>
</dbReference>
<dbReference type="InterPro" id="IPR005839">
    <property type="entry name" value="Methylthiotransferase"/>
</dbReference>
<dbReference type="Gene3D" id="3.40.50.12160">
    <property type="entry name" value="Methylthiotransferase, N-terminal domain"/>
    <property type="match status" value="1"/>
</dbReference>
<dbReference type="EMBL" id="QRYC01000001">
    <property type="protein sequence ID" value="RGU58892.1"/>
    <property type="molecule type" value="Genomic_DNA"/>
</dbReference>
<dbReference type="SFLD" id="SFLDS00029">
    <property type="entry name" value="Radical_SAM"/>
    <property type="match status" value="1"/>
</dbReference>
<feature type="domain" description="TRAM" evidence="9">
    <location>
        <begin position="388"/>
        <end position="454"/>
    </location>
</feature>
<dbReference type="FunFam" id="3.80.30.20:FF:000001">
    <property type="entry name" value="tRNA-2-methylthio-N(6)-dimethylallyladenosine synthase 2"/>
    <property type="match status" value="1"/>
</dbReference>
<reference evidence="12 13" key="1">
    <citation type="submission" date="2018-08" db="EMBL/GenBank/DDBJ databases">
        <title>A genome reference for cultivated species of the human gut microbiota.</title>
        <authorList>
            <person name="Zou Y."/>
            <person name="Xue W."/>
            <person name="Luo G."/>
        </authorList>
    </citation>
    <scope>NUCLEOTIDE SEQUENCE [LARGE SCALE GENOMIC DNA]</scope>
    <source>
        <strain evidence="12 13">AF16-14</strain>
    </source>
</reference>
<evidence type="ECO:0000256" key="4">
    <source>
        <dbReference type="ARBA" id="ARBA00022691"/>
    </source>
</evidence>
<dbReference type="EC" id="2.8.4.4" evidence="8"/>
<keyword evidence="2 8" id="KW-0963">Cytoplasm</keyword>
<evidence type="ECO:0000256" key="3">
    <source>
        <dbReference type="ARBA" id="ARBA00022679"/>
    </source>
</evidence>
<keyword evidence="12" id="KW-0687">Ribonucleoprotein</keyword>
<feature type="binding site" evidence="8">
    <location>
        <position position="172"/>
    </location>
    <ligand>
        <name>[4Fe-4S] cluster</name>
        <dbReference type="ChEBI" id="CHEBI:49883"/>
        <label>2</label>
        <note>4Fe-4S-S-AdoMet</note>
    </ligand>
</feature>
<dbReference type="Proteomes" id="UP000284243">
    <property type="component" value="Unassembled WGS sequence"/>
</dbReference>
<dbReference type="InterPro" id="IPR013848">
    <property type="entry name" value="Methylthiotransferase_N"/>
</dbReference>
<dbReference type="SFLD" id="SFLDF00274">
    <property type="entry name" value="ribosomal_protein_S12_methylth"/>
    <property type="match status" value="1"/>
</dbReference>
<evidence type="ECO:0000313" key="13">
    <source>
        <dbReference type="Proteomes" id="UP000284243"/>
    </source>
</evidence>
<feature type="binding site" evidence="8">
    <location>
        <position position="175"/>
    </location>
    <ligand>
        <name>[4Fe-4S] cluster</name>
        <dbReference type="ChEBI" id="CHEBI:49883"/>
        <label>2</label>
        <note>4Fe-4S-S-AdoMet</note>
    </ligand>
</feature>
<comment type="similarity">
    <text evidence="8">Belongs to the methylthiotransferase family. RimO subfamily.</text>
</comment>
<dbReference type="CDD" id="cd01335">
    <property type="entry name" value="Radical_SAM"/>
    <property type="match status" value="1"/>
</dbReference>
<keyword evidence="7 8" id="KW-0411">Iron-sulfur</keyword>
<dbReference type="InterPro" id="IPR005840">
    <property type="entry name" value="Ribosomal_uS12_MeSTrfase_RimO"/>
</dbReference>
<dbReference type="PANTHER" id="PTHR43837:SF1">
    <property type="entry name" value="RIBOSOMAL PROTEIN US12 METHYLTHIOTRANSFERASE RIMO"/>
    <property type="match status" value="1"/>
</dbReference>
<dbReference type="GO" id="GO:0046872">
    <property type="term" value="F:metal ion binding"/>
    <property type="evidence" value="ECO:0007669"/>
    <property type="project" value="UniProtKB-KW"/>
</dbReference>
<dbReference type="SFLD" id="SFLDG01082">
    <property type="entry name" value="B12-binding_domain_containing"/>
    <property type="match status" value="1"/>
</dbReference>
<keyword evidence="1 8" id="KW-0004">4Fe-4S</keyword>
<keyword evidence="3 8" id="KW-0808">Transferase</keyword>
<evidence type="ECO:0000259" key="9">
    <source>
        <dbReference type="PROSITE" id="PS50926"/>
    </source>
</evidence>
<evidence type="ECO:0000256" key="2">
    <source>
        <dbReference type="ARBA" id="ARBA00022490"/>
    </source>
</evidence>
<comment type="function">
    <text evidence="8">Catalyzes the methylthiolation of an aspartic acid residue of ribosomal protein uS12.</text>
</comment>
<dbReference type="NCBIfam" id="TIGR01125">
    <property type="entry name" value="30S ribosomal protein S12 methylthiotransferase RimO"/>
    <property type="match status" value="1"/>
</dbReference>
<dbReference type="FunFam" id="2.40.50.140:FF:000210">
    <property type="entry name" value="Ribosomal protein S12 methylthiotransferase RimO"/>
    <property type="match status" value="1"/>
</dbReference>
<comment type="subcellular location">
    <subcellularLocation>
        <location evidence="8">Cytoplasm</location>
    </subcellularLocation>
</comment>
<dbReference type="Pfam" id="PF04055">
    <property type="entry name" value="Radical_SAM"/>
    <property type="match status" value="1"/>
</dbReference>
<comment type="catalytic activity">
    <reaction evidence="8">
        <text>L-aspartate(89)-[ribosomal protein uS12]-hydrogen + (sulfur carrier)-SH + AH2 + 2 S-adenosyl-L-methionine = 3-methylsulfanyl-L-aspartate(89)-[ribosomal protein uS12]-hydrogen + (sulfur carrier)-H + 5'-deoxyadenosine + L-methionine + A + S-adenosyl-L-homocysteine + 2 H(+)</text>
        <dbReference type="Rhea" id="RHEA:37087"/>
        <dbReference type="Rhea" id="RHEA-COMP:10460"/>
        <dbReference type="Rhea" id="RHEA-COMP:10461"/>
        <dbReference type="Rhea" id="RHEA-COMP:14737"/>
        <dbReference type="Rhea" id="RHEA-COMP:14739"/>
        <dbReference type="ChEBI" id="CHEBI:13193"/>
        <dbReference type="ChEBI" id="CHEBI:15378"/>
        <dbReference type="ChEBI" id="CHEBI:17319"/>
        <dbReference type="ChEBI" id="CHEBI:17499"/>
        <dbReference type="ChEBI" id="CHEBI:29917"/>
        <dbReference type="ChEBI" id="CHEBI:29961"/>
        <dbReference type="ChEBI" id="CHEBI:57844"/>
        <dbReference type="ChEBI" id="CHEBI:57856"/>
        <dbReference type="ChEBI" id="CHEBI:59789"/>
        <dbReference type="ChEBI" id="CHEBI:64428"/>
        <dbReference type="ChEBI" id="CHEBI:73599"/>
        <dbReference type="EC" id="2.8.4.4"/>
    </reaction>
</comment>
<dbReference type="SUPFAM" id="SSF102114">
    <property type="entry name" value="Radical SAM enzymes"/>
    <property type="match status" value="1"/>
</dbReference>
<dbReference type="InterPro" id="IPR038135">
    <property type="entry name" value="Methylthiotransferase_N_sf"/>
</dbReference>
<feature type="domain" description="Radical SAM core" evidence="11">
    <location>
        <begin position="154"/>
        <end position="385"/>
    </location>
</feature>
<evidence type="ECO:0000256" key="8">
    <source>
        <dbReference type="HAMAP-Rule" id="MF_01865"/>
    </source>
</evidence>
<dbReference type="AlphaFoldDB" id="A0A412TYP2"/>
<dbReference type="GO" id="GO:0005840">
    <property type="term" value="C:ribosome"/>
    <property type="evidence" value="ECO:0007669"/>
    <property type="project" value="UniProtKB-KW"/>
</dbReference>
<proteinExistence type="inferred from homology"/>
<dbReference type="PROSITE" id="PS01278">
    <property type="entry name" value="MTTASE_RADICAL"/>
    <property type="match status" value="1"/>
</dbReference>
<feature type="binding site" evidence="8">
    <location>
        <position position="168"/>
    </location>
    <ligand>
        <name>[4Fe-4S] cluster</name>
        <dbReference type="ChEBI" id="CHEBI:49883"/>
        <label>2</label>
        <note>4Fe-4S-S-AdoMet</note>
    </ligand>
</feature>
<evidence type="ECO:0000256" key="6">
    <source>
        <dbReference type="ARBA" id="ARBA00023004"/>
    </source>
</evidence>
<sequence length="456" mass="52646">MPSPKLKTSVTEERLWVFLDIFDDMKKVNIISLGCSKNLVDTEMLLKQLDQAGYDTETDVENSDAEVVIVNTCGFIGDAKEESVNTILEQVERKKEGIVEQVYVIGCLSQRYGAELQEEIPEVDAFFGKFDWKGVLERMGEHFDERIRNQRVLTTPDHYAYLKISEGCNRTCSYCAIPIMTGKHKSRDFEELLEECRALVKGGVKEILVVAQDLTYYGIDLYGKNRLAELIGRIADIEGLEWIKLHYAYPAGFPLELLTVMRERPNVCKYLDIALQHCSDHMLQQMRRGISKKQTIGLIRKIRQEVPGIFIRTTLMTGHPGETAEDFEELCEFVREMRFERLGVFPYSHEDDTWCDRHYQDDVPEEIKRKRAGRIMQIQAGIAEEIGRSQIGQVVKVLIDRQEEEYYVGRTEHDSPEVDPEVLIPGERTLQVGEFYRMVITGADEYDLFAEIREEE</sequence>
<dbReference type="GO" id="GO:0103039">
    <property type="term" value="F:protein methylthiotransferase activity"/>
    <property type="evidence" value="ECO:0007669"/>
    <property type="project" value="UniProtKB-EC"/>
</dbReference>
<dbReference type="InterPro" id="IPR006638">
    <property type="entry name" value="Elp3/MiaA/NifB-like_rSAM"/>
</dbReference>
<dbReference type="InterPro" id="IPR020612">
    <property type="entry name" value="Methylthiotransferase_CS"/>
</dbReference>
<dbReference type="InterPro" id="IPR023404">
    <property type="entry name" value="rSAM_horseshoe"/>
</dbReference>
<dbReference type="GO" id="GO:0035599">
    <property type="term" value="F:aspartic acid methylthiotransferase activity"/>
    <property type="evidence" value="ECO:0007669"/>
    <property type="project" value="TreeGrafter"/>
</dbReference>
<feature type="binding site" evidence="8">
    <location>
        <position position="73"/>
    </location>
    <ligand>
        <name>[4Fe-4S] cluster</name>
        <dbReference type="ChEBI" id="CHEBI:49883"/>
        <label>1</label>
    </ligand>
</feature>